<dbReference type="EMBL" id="KL367488">
    <property type="protein sequence ID" value="KFD70329.1"/>
    <property type="molecule type" value="Genomic_DNA"/>
</dbReference>
<feature type="non-terminal residue" evidence="1">
    <location>
        <position position="1"/>
    </location>
</feature>
<accession>A0A085NLI3</accession>
<organism evidence="1">
    <name type="scientific">Trichuris suis</name>
    <name type="common">pig whipworm</name>
    <dbReference type="NCBI Taxonomy" id="68888"/>
    <lineage>
        <taxon>Eukaryota</taxon>
        <taxon>Metazoa</taxon>
        <taxon>Ecdysozoa</taxon>
        <taxon>Nematoda</taxon>
        <taxon>Enoplea</taxon>
        <taxon>Dorylaimia</taxon>
        <taxon>Trichinellida</taxon>
        <taxon>Trichuridae</taxon>
        <taxon>Trichuris</taxon>
    </lineage>
</organism>
<sequence length="63" mass="7298">HTVLNGLAIRCHSSENWKLLLHRTYSVQQKTYSSKAKTIWIEDCNQKRIPLSKGAMQTKAKEK</sequence>
<name>A0A085NLI3_9BILA</name>
<gene>
    <name evidence="1" type="ORF">M514_17413</name>
</gene>
<dbReference type="Proteomes" id="UP000030758">
    <property type="component" value="Unassembled WGS sequence"/>
</dbReference>
<evidence type="ECO:0000313" key="1">
    <source>
        <dbReference type="EMBL" id="KFD70329.1"/>
    </source>
</evidence>
<protein>
    <submittedName>
        <fullName evidence="1">Uncharacterized protein</fullName>
    </submittedName>
</protein>
<reference evidence="1" key="1">
    <citation type="journal article" date="2014" name="Nat. Genet.">
        <title>Genome and transcriptome of the porcine whipworm Trichuris suis.</title>
        <authorList>
            <person name="Jex A.R."/>
            <person name="Nejsum P."/>
            <person name="Schwarz E.M."/>
            <person name="Hu L."/>
            <person name="Young N.D."/>
            <person name="Hall R.S."/>
            <person name="Korhonen P.K."/>
            <person name="Liao S."/>
            <person name="Thamsborg S."/>
            <person name="Xia J."/>
            <person name="Xu P."/>
            <person name="Wang S."/>
            <person name="Scheerlinck J.P."/>
            <person name="Hofmann A."/>
            <person name="Sternberg P.W."/>
            <person name="Wang J."/>
            <person name="Gasser R.B."/>
        </authorList>
    </citation>
    <scope>NUCLEOTIDE SEQUENCE [LARGE SCALE GENOMIC DNA]</scope>
    <source>
        <strain evidence="1">DCEP-RM93F</strain>
    </source>
</reference>
<dbReference type="AlphaFoldDB" id="A0A085NLI3"/>
<proteinExistence type="predicted"/>